<proteinExistence type="predicted"/>
<dbReference type="OrthoDB" id="8526133at2"/>
<accession>A0A433SDD6</accession>
<evidence type="ECO:0000313" key="3">
    <source>
        <dbReference type="Proteomes" id="UP000286947"/>
    </source>
</evidence>
<dbReference type="Gene3D" id="1.20.120.1370">
    <property type="entry name" value="Regulator of RNA polymerase sigma(70) subunit, domain 4"/>
    <property type="match status" value="1"/>
</dbReference>
<evidence type="ECO:0000313" key="2">
    <source>
        <dbReference type="EMBL" id="RUS66730.1"/>
    </source>
</evidence>
<name>A0A433SDD6_9BURK</name>
<comment type="caution">
    <text evidence="2">The sequence shown here is derived from an EMBL/GenBank/DDBJ whole genome shotgun (WGS) entry which is preliminary data.</text>
</comment>
<feature type="domain" description="Hemerythrin-like" evidence="1">
    <location>
        <begin position="24"/>
        <end position="153"/>
    </location>
</feature>
<dbReference type="AlphaFoldDB" id="A0A433SDD6"/>
<dbReference type="InterPro" id="IPR012312">
    <property type="entry name" value="Hemerythrin-like"/>
</dbReference>
<dbReference type="Proteomes" id="UP000286947">
    <property type="component" value="Unassembled WGS sequence"/>
</dbReference>
<dbReference type="Pfam" id="PF01814">
    <property type="entry name" value="Hemerythrin"/>
    <property type="match status" value="1"/>
</dbReference>
<gene>
    <name evidence="2" type="ORF">CUZ56_01521</name>
</gene>
<evidence type="ECO:0000259" key="1">
    <source>
        <dbReference type="Pfam" id="PF01814"/>
    </source>
</evidence>
<dbReference type="RefSeq" id="WP_126979744.1">
    <property type="nucleotide sequence ID" value="NZ_PQSP01000003.1"/>
</dbReference>
<dbReference type="InterPro" id="IPR038309">
    <property type="entry name" value="Rsd/AlgQ_sf"/>
</dbReference>
<reference evidence="2 3" key="1">
    <citation type="submission" date="2018-01" db="EMBL/GenBank/DDBJ databases">
        <title>Saezia sanguinis gen. nov., sp. nov., in the order Burkholderiales isolated from human blood.</title>
        <authorList>
            <person name="Medina-Pascual M.J."/>
            <person name="Valdezate S."/>
            <person name="Monzon S."/>
            <person name="Cuesta I."/>
            <person name="Carrasco G."/>
            <person name="Villalon P."/>
            <person name="Saez-Nieto J.A."/>
        </authorList>
    </citation>
    <scope>NUCLEOTIDE SEQUENCE [LARGE SCALE GENOMIC DNA]</scope>
    <source>
        <strain evidence="2 3">CNM695-12</strain>
    </source>
</reference>
<organism evidence="2 3">
    <name type="scientific">Saezia sanguinis</name>
    <dbReference type="NCBI Taxonomy" id="1965230"/>
    <lineage>
        <taxon>Bacteria</taxon>
        <taxon>Pseudomonadati</taxon>
        <taxon>Pseudomonadota</taxon>
        <taxon>Betaproteobacteria</taxon>
        <taxon>Burkholderiales</taxon>
        <taxon>Saeziaceae</taxon>
        <taxon>Saezia</taxon>
    </lineage>
</organism>
<dbReference type="EMBL" id="PQSP01000003">
    <property type="protein sequence ID" value="RUS66730.1"/>
    <property type="molecule type" value="Genomic_DNA"/>
</dbReference>
<protein>
    <recommendedName>
        <fullName evidence="1">Hemerythrin-like domain-containing protein</fullName>
    </recommendedName>
</protein>
<sequence length="158" mass="18669">MNTPKSAGENLSFSAEKSYSPTLVPDLVHEHQGMVKHLAAVISSFDNREFQTTKDLLEQFKQETIAHVYKETTKLYMYLQYALVDQPFDFAQMREIRKEMDSIVAYTMDFLKKYAPLETDTQLQQTFKTEMEELRDRWVMRVDIEESILFPMYQPPVH</sequence>
<keyword evidence="3" id="KW-1185">Reference proteome</keyword>